<feature type="region of interest" description="Disordered" evidence="1">
    <location>
        <begin position="1"/>
        <end position="28"/>
    </location>
</feature>
<reference evidence="2" key="1">
    <citation type="journal article" date="2022" name="bioRxiv">
        <title>Sequencing and chromosome-scale assembly of the giantPleurodeles waltlgenome.</title>
        <authorList>
            <person name="Brown T."/>
            <person name="Elewa A."/>
            <person name="Iarovenko S."/>
            <person name="Subramanian E."/>
            <person name="Araus A.J."/>
            <person name="Petzold A."/>
            <person name="Susuki M."/>
            <person name="Suzuki K.-i.T."/>
            <person name="Hayashi T."/>
            <person name="Toyoda A."/>
            <person name="Oliveira C."/>
            <person name="Osipova E."/>
            <person name="Leigh N.D."/>
            <person name="Simon A."/>
            <person name="Yun M.H."/>
        </authorList>
    </citation>
    <scope>NUCLEOTIDE SEQUENCE</scope>
    <source>
        <strain evidence="2">20211129_DDA</strain>
        <tissue evidence="2">Liver</tissue>
    </source>
</reference>
<sequence>MEGRRRVEETDRGMRTKPLRLEEKEDRRTAAARRIHTIEEGEDAQRTATFWEECGQFRYGVFQLGGGAEREKGGEARMVIKQF</sequence>
<dbReference type="EMBL" id="JANPWB010000014">
    <property type="protein sequence ID" value="KAJ1098498.1"/>
    <property type="molecule type" value="Genomic_DNA"/>
</dbReference>
<name>A0AAV7M5K4_PLEWA</name>
<accession>A0AAV7M5K4</accession>
<proteinExistence type="predicted"/>
<evidence type="ECO:0000256" key="1">
    <source>
        <dbReference type="SAM" id="MobiDB-lite"/>
    </source>
</evidence>
<organism evidence="2 3">
    <name type="scientific">Pleurodeles waltl</name>
    <name type="common">Iberian ribbed newt</name>
    <dbReference type="NCBI Taxonomy" id="8319"/>
    <lineage>
        <taxon>Eukaryota</taxon>
        <taxon>Metazoa</taxon>
        <taxon>Chordata</taxon>
        <taxon>Craniata</taxon>
        <taxon>Vertebrata</taxon>
        <taxon>Euteleostomi</taxon>
        <taxon>Amphibia</taxon>
        <taxon>Batrachia</taxon>
        <taxon>Caudata</taxon>
        <taxon>Salamandroidea</taxon>
        <taxon>Salamandridae</taxon>
        <taxon>Pleurodelinae</taxon>
        <taxon>Pleurodeles</taxon>
    </lineage>
</organism>
<keyword evidence="3" id="KW-1185">Reference proteome</keyword>
<gene>
    <name evidence="2" type="ORF">NDU88_003609</name>
</gene>
<comment type="caution">
    <text evidence="2">The sequence shown here is derived from an EMBL/GenBank/DDBJ whole genome shotgun (WGS) entry which is preliminary data.</text>
</comment>
<dbReference type="Proteomes" id="UP001066276">
    <property type="component" value="Chromosome 10"/>
</dbReference>
<evidence type="ECO:0000313" key="3">
    <source>
        <dbReference type="Proteomes" id="UP001066276"/>
    </source>
</evidence>
<protein>
    <submittedName>
        <fullName evidence="2">Uncharacterized protein</fullName>
    </submittedName>
</protein>
<dbReference type="AlphaFoldDB" id="A0AAV7M5K4"/>
<evidence type="ECO:0000313" key="2">
    <source>
        <dbReference type="EMBL" id="KAJ1098498.1"/>
    </source>
</evidence>